<evidence type="ECO:0000313" key="2">
    <source>
        <dbReference type="EMBL" id="KKQ08239.1"/>
    </source>
</evidence>
<dbReference type="Proteomes" id="UP000034492">
    <property type="component" value="Unassembled WGS sequence"/>
</dbReference>
<dbReference type="AlphaFoldDB" id="A0A0G0H829"/>
<reference evidence="2 3" key="1">
    <citation type="journal article" date="2015" name="Nature">
        <title>rRNA introns, odd ribosomes, and small enigmatic genomes across a large radiation of phyla.</title>
        <authorList>
            <person name="Brown C.T."/>
            <person name="Hug L.A."/>
            <person name="Thomas B.C."/>
            <person name="Sharon I."/>
            <person name="Castelle C.J."/>
            <person name="Singh A."/>
            <person name="Wilkins M.J."/>
            <person name="Williams K.H."/>
            <person name="Banfield J.F."/>
        </authorList>
    </citation>
    <scope>NUCLEOTIDE SEQUENCE [LARGE SCALE GENOMIC DNA]</scope>
</reference>
<comment type="caution">
    <text evidence="2">The sequence shown here is derived from an EMBL/GenBank/DDBJ whole genome shotgun (WGS) entry which is preliminary data.</text>
</comment>
<organism evidence="2 3">
    <name type="scientific">Candidatus Daviesbacteria bacterium GW2011_GWB1_36_5</name>
    <dbReference type="NCBI Taxonomy" id="1618426"/>
    <lineage>
        <taxon>Bacteria</taxon>
        <taxon>Candidatus Daviesiibacteriota</taxon>
    </lineage>
</organism>
<accession>A0A0G0H829</accession>
<evidence type="ECO:0000256" key="1">
    <source>
        <dbReference type="SAM" id="MobiDB-lite"/>
    </source>
</evidence>
<evidence type="ECO:0008006" key="4">
    <source>
        <dbReference type="Google" id="ProtNLM"/>
    </source>
</evidence>
<gene>
    <name evidence="2" type="ORF">US19_C0029G0010</name>
</gene>
<dbReference type="EMBL" id="LBSA01000029">
    <property type="protein sequence ID" value="KKQ08239.1"/>
    <property type="molecule type" value="Genomic_DNA"/>
</dbReference>
<evidence type="ECO:0000313" key="3">
    <source>
        <dbReference type="Proteomes" id="UP000034492"/>
    </source>
</evidence>
<sequence length="594" mass="67109">MSSNEAKKGNSVLPLESEGDMESLTAGTLEERSNLIAQIRAIPTEAITRMQFLQPQIGCLNRCGFCSQSAGNNTWQLDQSNLKNLFSAIKTVATEIDEQQGETGTPLVGAERTGHRPGVIFPYMDNDIFSYPLLYEFTKYTMEDLRAKVRVSTVGYSRHNNLLQTMHERINEDLKQGFAGVRFSFTPYTHGWVNNPSEYIEDFSNALETYRPLVDYLGVGKETACVEFRTRPLAVSFDDDLGDQVIKRYHCVSSGPYLLVGSEESTPLPLTAISYINNGNPVFSQSSIEYFMIISNKYIEDTDWKNLAETTINYLRKGKDPLDMNSGDIHVQKVVMYKFENSDGPYYAVDPDFQKEGFFRAKHFYPKTDKRQKSGYMDSERYLLNTLLSAKQKRGLARRDEFSDAAWHHADEVITQLGADATDRIRFDRKGAIHILEEVIPMVEAYYQSLRLAGYPPAYFFSRNFTIDTGQIVNQGRAIFEFKGLVSGMDIPVTPREERGFGNLSISSMRGRVWRWAPSPNDINLENISTANRGRKNTPTTTSGISISQLDTRNLSEVTVEGENLPKFTLEGIPLTRVNIEEGNLQKLLPGLSQ</sequence>
<protein>
    <recommendedName>
        <fullName evidence="4">Radical SAM domain protein</fullName>
    </recommendedName>
</protein>
<dbReference type="PATRIC" id="fig|1618426.3.peg.909"/>
<name>A0A0G0H829_9BACT</name>
<feature type="region of interest" description="Disordered" evidence="1">
    <location>
        <begin position="1"/>
        <end position="24"/>
    </location>
</feature>
<proteinExistence type="predicted"/>